<comment type="caution">
    <text evidence="1">The sequence shown here is derived from an EMBL/GenBank/DDBJ whole genome shotgun (WGS) entry which is preliminary data.</text>
</comment>
<reference evidence="1" key="1">
    <citation type="journal article" date="2021" name="PeerJ">
        <title>Extensive microbial diversity within the chicken gut microbiome revealed by metagenomics and culture.</title>
        <authorList>
            <person name="Gilroy R."/>
            <person name="Ravi A."/>
            <person name="Getino M."/>
            <person name="Pursley I."/>
            <person name="Horton D.L."/>
            <person name="Alikhan N.F."/>
            <person name="Baker D."/>
            <person name="Gharbi K."/>
            <person name="Hall N."/>
            <person name="Watson M."/>
            <person name="Adriaenssens E.M."/>
            <person name="Foster-Nyarko E."/>
            <person name="Jarju S."/>
            <person name="Secka A."/>
            <person name="Antonio M."/>
            <person name="Oren A."/>
            <person name="Chaudhuri R.R."/>
            <person name="La Ragione R."/>
            <person name="Hildebrand F."/>
            <person name="Pallen M.J."/>
        </authorList>
    </citation>
    <scope>NUCLEOTIDE SEQUENCE</scope>
    <source>
        <strain evidence="1">ChiGjej4B4-7305</strain>
    </source>
</reference>
<dbReference type="InterPro" id="IPR036102">
    <property type="entry name" value="OsmC/Ohrsf"/>
</dbReference>
<dbReference type="InterPro" id="IPR052924">
    <property type="entry name" value="OsmC/Ohr_hydroprdx_reductase"/>
</dbReference>
<evidence type="ECO:0000313" key="1">
    <source>
        <dbReference type="EMBL" id="HIZ34505.1"/>
    </source>
</evidence>
<dbReference type="InterPro" id="IPR003718">
    <property type="entry name" value="OsmC/Ohr_fam"/>
</dbReference>
<proteinExistence type="predicted"/>
<organism evidence="1 2">
    <name type="scientific">Candidatus Ruania gallistercoris</name>
    <dbReference type="NCBI Taxonomy" id="2838746"/>
    <lineage>
        <taxon>Bacteria</taxon>
        <taxon>Bacillati</taxon>
        <taxon>Actinomycetota</taxon>
        <taxon>Actinomycetes</taxon>
        <taxon>Micrococcales</taxon>
        <taxon>Ruaniaceae</taxon>
        <taxon>Ruania</taxon>
    </lineage>
</organism>
<reference evidence="1" key="2">
    <citation type="submission" date="2021-04" db="EMBL/GenBank/DDBJ databases">
        <authorList>
            <person name="Gilroy R."/>
        </authorList>
    </citation>
    <scope>NUCLEOTIDE SEQUENCE</scope>
    <source>
        <strain evidence="1">ChiGjej4B4-7305</strain>
    </source>
</reference>
<dbReference type="PANTHER" id="PTHR35368:SF1">
    <property type="entry name" value="HYDROPEROXIDE REDUCTASE"/>
    <property type="match status" value="1"/>
</dbReference>
<dbReference type="AlphaFoldDB" id="A0A9D2J2G1"/>
<sequence length="176" mass="18195">MTNTTAPAIDLTELVAQTTTGLTGASAEAATVRFDVQAALTAGTNTQVEITAGTHEFTIDEPPALGGENVGANPVEHLLAALAACQVITVKVWAAKLGVAVDDVRVELAGPLDLRGFFGVASDVRAGFGEIEVTTRIVGPEEASAYDELIRKVEEHCPVLDNLTAGVPVRTTITAS</sequence>
<accession>A0A9D2J2G1</accession>
<name>A0A9D2J2G1_9MICO</name>
<evidence type="ECO:0000313" key="2">
    <source>
        <dbReference type="Proteomes" id="UP000824037"/>
    </source>
</evidence>
<dbReference type="PANTHER" id="PTHR35368">
    <property type="entry name" value="HYDROPEROXIDE REDUCTASE"/>
    <property type="match status" value="1"/>
</dbReference>
<gene>
    <name evidence="1" type="ORF">H9815_01915</name>
</gene>
<dbReference type="Gene3D" id="3.30.300.20">
    <property type="match status" value="1"/>
</dbReference>
<protein>
    <submittedName>
        <fullName evidence="1">OsmC family protein</fullName>
    </submittedName>
</protein>
<dbReference type="EMBL" id="DXBY01000039">
    <property type="protein sequence ID" value="HIZ34505.1"/>
    <property type="molecule type" value="Genomic_DNA"/>
</dbReference>
<dbReference type="Proteomes" id="UP000824037">
    <property type="component" value="Unassembled WGS sequence"/>
</dbReference>
<dbReference type="Pfam" id="PF02566">
    <property type="entry name" value="OsmC"/>
    <property type="match status" value="1"/>
</dbReference>
<dbReference type="InterPro" id="IPR015946">
    <property type="entry name" value="KH_dom-like_a/b"/>
</dbReference>
<dbReference type="SUPFAM" id="SSF82784">
    <property type="entry name" value="OsmC-like"/>
    <property type="match status" value="1"/>
</dbReference>